<name>G2YR27_BOTF4</name>
<organism evidence="1 2">
    <name type="scientific">Botryotinia fuckeliana (strain T4)</name>
    <name type="common">Noble rot fungus</name>
    <name type="synonym">Botrytis cinerea</name>
    <dbReference type="NCBI Taxonomy" id="999810"/>
    <lineage>
        <taxon>Eukaryota</taxon>
        <taxon>Fungi</taxon>
        <taxon>Dikarya</taxon>
        <taxon>Ascomycota</taxon>
        <taxon>Pezizomycotina</taxon>
        <taxon>Leotiomycetes</taxon>
        <taxon>Helotiales</taxon>
        <taxon>Sclerotiniaceae</taxon>
        <taxon>Botrytis</taxon>
    </lineage>
</organism>
<protein>
    <submittedName>
        <fullName evidence="1">Uncharacterized protein</fullName>
    </submittedName>
</protein>
<dbReference type="Proteomes" id="UP000008177">
    <property type="component" value="Unplaced contigs"/>
</dbReference>
<dbReference type="EMBL" id="FQ790349">
    <property type="protein sequence ID" value="CCD54075.1"/>
    <property type="molecule type" value="Genomic_DNA"/>
</dbReference>
<gene>
    <name evidence="1" type="ORF">BofuT4_uP132550.1</name>
</gene>
<reference evidence="2" key="1">
    <citation type="journal article" date="2011" name="PLoS Genet.">
        <title>Genomic analysis of the necrotrophic fungal pathogens Sclerotinia sclerotiorum and Botrytis cinerea.</title>
        <authorList>
            <person name="Amselem J."/>
            <person name="Cuomo C.A."/>
            <person name="van Kan J.A."/>
            <person name="Viaud M."/>
            <person name="Benito E.P."/>
            <person name="Couloux A."/>
            <person name="Coutinho P.M."/>
            <person name="de Vries R.P."/>
            <person name="Dyer P.S."/>
            <person name="Fillinger S."/>
            <person name="Fournier E."/>
            <person name="Gout L."/>
            <person name="Hahn M."/>
            <person name="Kohn L."/>
            <person name="Lapalu N."/>
            <person name="Plummer K.M."/>
            <person name="Pradier J.M."/>
            <person name="Quevillon E."/>
            <person name="Sharon A."/>
            <person name="Simon A."/>
            <person name="ten Have A."/>
            <person name="Tudzynski B."/>
            <person name="Tudzynski P."/>
            <person name="Wincker P."/>
            <person name="Andrew M."/>
            <person name="Anthouard V."/>
            <person name="Beever R.E."/>
            <person name="Beffa R."/>
            <person name="Benoit I."/>
            <person name="Bouzid O."/>
            <person name="Brault B."/>
            <person name="Chen Z."/>
            <person name="Choquer M."/>
            <person name="Collemare J."/>
            <person name="Cotton P."/>
            <person name="Danchin E.G."/>
            <person name="Da Silva C."/>
            <person name="Gautier A."/>
            <person name="Giraud C."/>
            <person name="Giraud T."/>
            <person name="Gonzalez C."/>
            <person name="Grossetete S."/>
            <person name="Guldener U."/>
            <person name="Henrissat B."/>
            <person name="Howlett B.J."/>
            <person name="Kodira C."/>
            <person name="Kretschmer M."/>
            <person name="Lappartient A."/>
            <person name="Leroch M."/>
            <person name="Levis C."/>
            <person name="Mauceli E."/>
            <person name="Neuveglise C."/>
            <person name="Oeser B."/>
            <person name="Pearson M."/>
            <person name="Poulain J."/>
            <person name="Poussereau N."/>
            <person name="Quesneville H."/>
            <person name="Rascle C."/>
            <person name="Schumacher J."/>
            <person name="Segurens B."/>
            <person name="Sexton A."/>
            <person name="Silva E."/>
            <person name="Sirven C."/>
            <person name="Soanes D.M."/>
            <person name="Talbot N.J."/>
            <person name="Templeton M."/>
            <person name="Yandava C."/>
            <person name="Yarden O."/>
            <person name="Zeng Q."/>
            <person name="Rollins J.A."/>
            <person name="Lebrun M.H."/>
            <person name="Dickman M."/>
        </authorList>
    </citation>
    <scope>NUCLEOTIDE SEQUENCE [LARGE SCALE GENOMIC DNA]</scope>
    <source>
        <strain evidence="2">T4</strain>
    </source>
</reference>
<evidence type="ECO:0000313" key="1">
    <source>
        <dbReference type="EMBL" id="CCD54075.1"/>
    </source>
</evidence>
<dbReference type="HOGENOM" id="CLU_2903963_0_0_1"/>
<dbReference type="InParanoid" id="G2YR27"/>
<accession>G2YR27</accession>
<evidence type="ECO:0000313" key="2">
    <source>
        <dbReference type="Proteomes" id="UP000008177"/>
    </source>
</evidence>
<proteinExistence type="predicted"/>
<dbReference type="AlphaFoldDB" id="G2YR27"/>
<sequence length="62" mass="6845">MKRYCGFCRNDMLTWIALETVPQDKVHGDTEVGVLAVSGVALRNNHASRFAIPGVTLFVLPE</sequence>